<dbReference type="InterPro" id="IPR023091">
    <property type="entry name" value="MetalPrtase_cat_dom_sf_prd"/>
</dbReference>
<proteinExistence type="inferred from homology"/>
<dbReference type="GO" id="GO:0006364">
    <property type="term" value="P:rRNA processing"/>
    <property type="evidence" value="ECO:0007669"/>
    <property type="project" value="UniProtKB-UniRule"/>
</dbReference>
<evidence type="ECO:0000256" key="5">
    <source>
        <dbReference type="ARBA" id="ARBA00022801"/>
    </source>
</evidence>
<keyword evidence="7" id="KW-0698">rRNA processing</keyword>
<keyword evidence="5 7" id="KW-0378">Hydrolase</keyword>
<keyword evidence="2 7" id="KW-0540">Nuclease</keyword>
<comment type="function">
    <text evidence="7">Single strand-specific metallo-endoribonuclease involved in late-stage 70S ribosome quality control and in maturation of the 3' terminus of the 16S rRNA.</text>
</comment>
<dbReference type="PROSITE" id="PS01306">
    <property type="entry name" value="UPF0054"/>
    <property type="match status" value="1"/>
</dbReference>
<dbReference type="Proteomes" id="UP000557872">
    <property type="component" value="Unassembled WGS sequence"/>
</dbReference>
<keyword evidence="7" id="KW-0690">Ribosome biogenesis</keyword>
<dbReference type="GO" id="GO:0004222">
    <property type="term" value="F:metalloendopeptidase activity"/>
    <property type="evidence" value="ECO:0007669"/>
    <property type="project" value="InterPro"/>
</dbReference>
<dbReference type="NCBIfam" id="TIGR00043">
    <property type="entry name" value="rRNA maturation RNase YbeY"/>
    <property type="match status" value="1"/>
</dbReference>
<dbReference type="RefSeq" id="WP_178930870.1">
    <property type="nucleotide sequence ID" value="NZ_JACBAZ010000001.1"/>
</dbReference>
<sequence>MPDIAVYNHQDRVTLTNELLARFESAAKASLMGVLEHRIGSRSVIQDLDEIEVSLIDDETIASVHEQFMSIPGATDVITFEHGEIHVGVETAVRQASEFSNDVDREIMLYIIHGLLHLAGHLDAKPDDQDRMNQIQEQLLNLVWSD</sequence>
<name>A0A851GJG8_9BACT</name>
<dbReference type="HAMAP" id="MF_00009">
    <property type="entry name" value="Endoribonucl_YbeY"/>
    <property type="match status" value="1"/>
</dbReference>
<evidence type="ECO:0000256" key="3">
    <source>
        <dbReference type="ARBA" id="ARBA00022723"/>
    </source>
</evidence>
<dbReference type="EMBL" id="JACBAZ010000001">
    <property type="protein sequence ID" value="NWK54334.1"/>
    <property type="molecule type" value="Genomic_DNA"/>
</dbReference>
<evidence type="ECO:0000256" key="4">
    <source>
        <dbReference type="ARBA" id="ARBA00022759"/>
    </source>
</evidence>
<dbReference type="InterPro" id="IPR020549">
    <property type="entry name" value="YbeY_CS"/>
</dbReference>
<comment type="cofactor">
    <cofactor evidence="7">
        <name>Zn(2+)</name>
        <dbReference type="ChEBI" id="CHEBI:29105"/>
    </cofactor>
    <text evidence="7">Binds 1 zinc ion.</text>
</comment>
<keyword evidence="3 7" id="KW-0479">Metal-binding</keyword>
<feature type="binding site" evidence="7">
    <location>
        <position position="123"/>
    </location>
    <ligand>
        <name>Zn(2+)</name>
        <dbReference type="ChEBI" id="CHEBI:29105"/>
        <note>catalytic</note>
    </ligand>
</feature>
<feature type="binding site" evidence="7">
    <location>
        <position position="113"/>
    </location>
    <ligand>
        <name>Zn(2+)</name>
        <dbReference type="ChEBI" id="CHEBI:29105"/>
        <note>catalytic</note>
    </ligand>
</feature>
<protein>
    <recommendedName>
        <fullName evidence="7">Endoribonuclease YbeY</fullName>
        <ecNumber evidence="7">3.1.-.-</ecNumber>
    </recommendedName>
</protein>
<evidence type="ECO:0000256" key="1">
    <source>
        <dbReference type="ARBA" id="ARBA00010875"/>
    </source>
</evidence>
<comment type="subcellular location">
    <subcellularLocation>
        <location evidence="7">Cytoplasm</location>
    </subcellularLocation>
</comment>
<evidence type="ECO:0000313" key="8">
    <source>
        <dbReference type="EMBL" id="NWK54334.1"/>
    </source>
</evidence>
<organism evidence="8 9">
    <name type="scientific">Oceaniferula marina</name>
    <dbReference type="NCBI Taxonomy" id="2748318"/>
    <lineage>
        <taxon>Bacteria</taxon>
        <taxon>Pseudomonadati</taxon>
        <taxon>Verrucomicrobiota</taxon>
        <taxon>Verrucomicrobiia</taxon>
        <taxon>Verrucomicrobiales</taxon>
        <taxon>Verrucomicrobiaceae</taxon>
        <taxon>Oceaniferula</taxon>
    </lineage>
</organism>
<gene>
    <name evidence="7 8" type="primary">ybeY</name>
    <name evidence="8" type="ORF">HW115_01835</name>
</gene>
<accession>A0A851GJG8</accession>
<dbReference type="GO" id="GO:0005737">
    <property type="term" value="C:cytoplasm"/>
    <property type="evidence" value="ECO:0007669"/>
    <property type="project" value="UniProtKB-SubCell"/>
</dbReference>
<keyword evidence="9" id="KW-1185">Reference proteome</keyword>
<evidence type="ECO:0000256" key="7">
    <source>
        <dbReference type="HAMAP-Rule" id="MF_00009"/>
    </source>
</evidence>
<dbReference type="AlphaFoldDB" id="A0A851GJG8"/>
<comment type="similarity">
    <text evidence="1 7">Belongs to the endoribonuclease YbeY family.</text>
</comment>
<dbReference type="Gene3D" id="3.40.390.30">
    <property type="entry name" value="Metalloproteases ('zincins'), catalytic domain"/>
    <property type="match status" value="1"/>
</dbReference>
<keyword evidence="4 7" id="KW-0255">Endonuclease</keyword>
<keyword evidence="6 7" id="KW-0862">Zinc</keyword>
<evidence type="ECO:0000313" key="9">
    <source>
        <dbReference type="Proteomes" id="UP000557872"/>
    </source>
</evidence>
<evidence type="ECO:0000256" key="2">
    <source>
        <dbReference type="ARBA" id="ARBA00022722"/>
    </source>
</evidence>
<dbReference type="InterPro" id="IPR002036">
    <property type="entry name" value="YbeY"/>
</dbReference>
<dbReference type="GO" id="GO:0008270">
    <property type="term" value="F:zinc ion binding"/>
    <property type="evidence" value="ECO:0007669"/>
    <property type="project" value="UniProtKB-UniRule"/>
</dbReference>
<feature type="binding site" evidence="7">
    <location>
        <position position="117"/>
    </location>
    <ligand>
        <name>Zn(2+)</name>
        <dbReference type="ChEBI" id="CHEBI:29105"/>
        <note>catalytic</note>
    </ligand>
</feature>
<dbReference type="GO" id="GO:0004521">
    <property type="term" value="F:RNA endonuclease activity"/>
    <property type="evidence" value="ECO:0007669"/>
    <property type="project" value="UniProtKB-UniRule"/>
</dbReference>
<comment type="caution">
    <text evidence="8">The sequence shown here is derived from an EMBL/GenBank/DDBJ whole genome shotgun (WGS) entry which is preliminary data.</text>
</comment>
<dbReference type="SUPFAM" id="SSF55486">
    <property type="entry name" value="Metalloproteases ('zincins'), catalytic domain"/>
    <property type="match status" value="1"/>
</dbReference>
<dbReference type="Pfam" id="PF02130">
    <property type="entry name" value="YbeY"/>
    <property type="match status" value="1"/>
</dbReference>
<reference evidence="8 9" key="1">
    <citation type="submission" date="2020-07" db="EMBL/GenBank/DDBJ databases">
        <title>Roseicoccus Jingziensis gen. nov., sp. nov., isolated from coastal seawater.</title>
        <authorList>
            <person name="Feng X."/>
        </authorList>
    </citation>
    <scope>NUCLEOTIDE SEQUENCE [LARGE SCALE GENOMIC DNA]</scope>
    <source>
        <strain evidence="8 9">N1E253</strain>
    </source>
</reference>
<evidence type="ECO:0000256" key="6">
    <source>
        <dbReference type="ARBA" id="ARBA00022833"/>
    </source>
</evidence>
<dbReference type="EC" id="3.1.-.-" evidence="7"/>
<keyword evidence="7" id="KW-0963">Cytoplasm</keyword>